<reference evidence="1 2" key="1">
    <citation type="submission" date="2007-08" db="EMBL/GenBank/DDBJ databases">
        <authorList>
            <consortium name="The Vibrio harveyi Genome Sequencing Project"/>
            <person name="Bassler B."/>
            <person name="Clifton S.W."/>
            <person name="Fulton L."/>
            <person name="Delehaunty K."/>
            <person name="Fronick C."/>
            <person name="Harrison M."/>
            <person name="Markivic C."/>
            <person name="Fulton R."/>
            <person name="Tin-Wollam A.-M."/>
            <person name="Shah N."/>
            <person name="Pepin K."/>
            <person name="Nash W."/>
            <person name="Thiruvilangam P."/>
            <person name="Bhonagiri V."/>
            <person name="Waters C."/>
            <person name="Tu K.C."/>
            <person name="Irgon J."/>
            <person name="Wilson R.K."/>
        </authorList>
    </citation>
    <scope>NUCLEOTIDE SEQUENCE [LARGE SCALE GENOMIC DNA]</scope>
    <source>
        <strain evidence="2">ATCC BAA-1116 / BB120</strain>
    </source>
</reference>
<gene>
    <name evidence="1" type="ordered locus">VIBHAR_05490</name>
</gene>
<evidence type="ECO:0000313" key="2">
    <source>
        <dbReference type="Proteomes" id="UP000008152"/>
    </source>
</evidence>
<sequence>MVLTIKQLDVPTKKSIAAQAQHKNILMTKTTNYRACSVIG</sequence>
<organism evidence="1 2">
    <name type="scientific">Vibrio campbellii (strain ATCC BAA-1116)</name>
    <dbReference type="NCBI Taxonomy" id="2902295"/>
    <lineage>
        <taxon>Bacteria</taxon>
        <taxon>Pseudomonadati</taxon>
        <taxon>Pseudomonadota</taxon>
        <taxon>Gammaproteobacteria</taxon>
        <taxon>Vibrionales</taxon>
        <taxon>Vibrionaceae</taxon>
        <taxon>Vibrio</taxon>
    </lineage>
</organism>
<dbReference type="EMBL" id="CP000790">
    <property type="protein sequence ID" value="ABU73394.1"/>
    <property type="molecule type" value="Genomic_DNA"/>
</dbReference>
<dbReference type="PATRIC" id="fig|338187.36.peg.4373"/>
<dbReference type="Proteomes" id="UP000008152">
    <property type="component" value="Chromosome II"/>
</dbReference>
<name>A7N2L8_VIBC1</name>
<dbReference type="AlphaFoldDB" id="A7N2L8"/>
<dbReference type="KEGG" id="vha:VIBHAR_05490"/>
<proteinExistence type="predicted"/>
<protein>
    <submittedName>
        <fullName evidence="1">Uncharacterized protein</fullName>
    </submittedName>
</protein>
<evidence type="ECO:0000313" key="1">
    <source>
        <dbReference type="EMBL" id="ABU73394.1"/>
    </source>
</evidence>
<accession>A7N2L8</accession>